<evidence type="ECO:0000256" key="1">
    <source>
        <dbReference type="SAM" id="MobiDB-lite"/>
    </source>
</evidence>
<dbReference type="Proteomes" id="UP000294003">
    <property type="component" value="Unassembled WGS sequence"/>
</dbReference>
<keyword evidence="3" id="KW-1185">Reference proteome</keyword>
<name>A0ABY0HK19_9PEZI</name>
<evidence type="ECO:0000313" key="3">
    <source>
        <dbReference type="Proteomes" id="UP000294003"/>
    </source>
</evidence>
<comment type="caution">
    <text evidence="2">The sequence shown here is derived from an EMBL/GenBank/DDBJ whole genome shotgun (WGS) entry which is preliminary data.</text>
</comment>
<sequence length="262" mass="28632">MLIERMSLKQASLATATTPSIPETSTGTYPSDATTTSGPGVSETTPSSRTAASTILEISPITLSEAQSSPPAPSGAGFEGSTLAPFVMIASPRVLETSLPVLLRMMKLQPQLNHNHHHDHYNHYNFAHASSTSSYPSWLDSATENTFSWDELTKWRSTLDTAEDRISQSSGWLNGLVPVTKIVIPVQNQQDVDWGIRTGASSYVKLINLSHTWRSPITNYNNLNDGERDHHNTYYCHSDTAPQFDSGVHGNTLAFGAFDLLN</sequence>
<feature type="compositionally biased region" description="Polar residues" evidence="1">
    <location>
        <begin position="9"/>
        <end position="50"/>
    </location>
</feature>
<protein>
    <submittedName>
        <fullName evidence="2">Uncharacterized protein</fullName>
    </submittedName>
</protein>
<feature type="region of interest" description="Disordered" evidence="1">
    <location>
        <begin position="1"/>
        <end position="50"/>
    </location>
</feature>
<evidence type="ECO:0000313" key="2">
    <source>
        <dbReference type="EMBL" id="RYO94282.1"/>
    </source>
</evidence>
<gene>
    <name evidence="2" type="ORF">DL762_000606</name>
</gene>
<proteinExistence type="predicted"/>
<dbReference type="EMBL" id="QJNS01000011">
    <property type="protein sequence ID" value="RYO94282.1"/>
    <property type="molecule type" value="Genomic_DNA"/>
</dbReference>
<reference evidence="2 3" key="1">
    <citation type="submission" date="2018-06" db="EMBL/GenBank/DDBJ databases">
        <title>Complete Genomes of Monosporascus.</title>
        <authorList>
            <person name="Robinson A.J."/>
            <person name="Natvig D.O."/>
        </authorList>
    </citation>
    <scope>NUCLEOTIDE SEQUENCE [LARGE SCALE GENOMIC DNA]</scope>
    <source>
        <strain evidence="2 3">CBS 609.92</strain>
    </source>
</reference>
<accession>A0ABY0HK19</accession>
<organism evidence="2 3">
    <name type="scientific">Monosporascus cannonballus</name>
    <dbReference type="NCBI Taxonomy" id="155416"/>
    <lineage>
        <taxon>Eukaryota</taxon>
        <taxon>Fungi</taxon>
        <taxon>Dikarya</taxon>
        <taxon>Ascomycota</taxon>
        <taxon>Pezizomycotina</taxon>
        <taxon>Sordariomycetes</taxon>
        <taxon>Xylariomycetidae</taxon>
        <taxon>Xylariales</taxon>
        <taxon>Xylariales incertae sedis</taxon>
        <taxon>Monosporascus</taxon>
    </lineage>
</organism>